<feature type="transmembrane region" description="Helical" evidence="2">
    <location>
        <begin position="468"/>
        <end position="487"/>
    </location>
</feature>
<dbReference type="RefSeq" id="WP_118308944.1">
    <property type="nucleotide sequence ID" value="NZ_QRHW01000001.1"/>
</dbReference>
<comment type="caution">
    <text evidence="3">The sequence shown here is derived from an EMBL/GenBank/DDBJ whole genome shotgun (WGS) entry which is preliminary data.</text>
</comment>
<accession>A0A414S5W8</accession>
<feature type="transmembrane region" description="Helical" evidence="2">
    <location>
        <begin position="250"/>
        <end position="274"/>
    </location>
</feature>
<keyword evidence="2" id="KW-1133">Transmembrane helix</keyword>
<feature type="transmembrane region" description="Helical" evidence="2">
    <location>
        <begin position="107"/>
        <end position="129"/>
    </location>
</feature>
<feature type="transmembrane region" description="Helical" evidence="2">
    <location>
        <begin position="20"/>
        <end position="39"/>
    </location>
</feature>
<feature type="coiled-coil region" evidence="1">
    <location>
        <begin position="156"/>
        <end position="183"/>
    </location>
</feature>
<sequence length="891" mass="102980">MKMVDEKKHISKKEKIEMSVSIILYIISLVLAQLPWFVLKGKRYNLYSAYFHVKRYGTSGLSEAGASIWNGNLLLLKIPLIVFGLYELCSVAYIMTVILRKDKRLNIIVMVLGYAAMLLHLTTGLATIADNTTMTMLYPLVLTGVNVVEFLVIRMIDIWKESVEQAKESFRKEKAEKEEERRRLSFPGKYTKLFYQIVWKNFQYDWQGYRLFLLCGTIVTALIFAGIGSYQMMAGLHRAENFLIGEGLGLIVWNAMVPIGVCAVFLMVFVLIFYMQKWMQSYSIFLTLGIRKKALLLIIGLEIVISFIGSLFAGCIIGNGIIMILRKCLYLQIGRDMVLAAVTWKTYVKVLLVMFLIYLVALAATRDIATDFDITNAAVRRIRKEKVPRKFVPVFGIIGFVLCAWSLLKYRELRNYENIKLMALLFLGLFLLIRFTESMWIRHKRKKRTYIYHMLQDNQIYHKSQTSAWYMFALVILHTCALFYFAFPAVSVTIAEKPESLFPYDYVCIADDRDDNFFEHIKETYHADITSFPMVRVTNADKTEKSESIREEKIPQGQQIGISETIYRALKKANGQTSKLSQNVLDAKGNKVYLVHQQDRSVKAQPVDWSYGKKKPFLHIGIPCEGFSMFRAKLDSPTYIQRTIAGEEFGSLIGCFRQGKLENVVVFSDEYFKKAQKMWKYTNIIDGSIITDKKDRIDGVTVSQGPKKLVLLHVDKKRVSEIENEMQKFAKKHKTDLDYDAEISSYYSKAAAVADMKTERATKQIVNIFVISAMAIASMFLVYVKVLSELEDKKNRADFLKCMGMKKKERMRLLQHELYVFYRIPMEVAVVVMVLYTLATFHARMYNLSVQKAYVKNCIGLWLGYVVLEWIFIWILGKFLIKKVETNEKFM</sequence>
<dbReference type="PANTHER" id="PTHR46795:SF3">
    <property type="entry name" value="ABC TRANSPORTER PERMEASE"/>
    <property type="match status" value="1"/>
</dbReference>
<keyword evidence="2" id="KW-0812">Transmembrane</keyword>
<dbReference type="EMBL" id="QRHW01000001">
    <property type="protein sequence ID" value="RHG11374.1"/>
    <property type="molecule type" value="Genomic_DNA"/>
</dbReference>
<name>A0A414S5W8_9FIRM</name>
<dbReference type="PANTHER" id="PTHR46795">
    <property type="entry name" value="ABC TRANSPORTER PERMEASE-RELATED-RELATED"/>
    <property type="match status" value="1"/>
</dbReference>
<keyword evidence="1" id="KW-0175">Coiled coil</keyword>
<dbReference type="AlphaFoldDB" id="A0A414S5W8"/>
<feature type="transmembrane region" description="Helical" evidence="2">
    <location>
        <begin position="74"/>
        <end position="95"/>
    </location>
</feature>
<organism evidence="3 4">
    <name type="scientific">Dorea longicatena</name>
    <dbReference type="NCBI Taxonomy" id="88431"/>
    <lineage>
        <taxon>Bacteria</taxon>
        <taxon>Bacillati</taxon>
        <taxon>Bacillota</taxon>
        <taxon>Clostridia</taxon>
        <taxon>Lachnospirales</taxon>
        <taxon>Lachnospiraceae</taxon>
        <taxon>Dorea</taxon>
    </lineage>
</organism>
<feature type="transmembrane region" description="Helical" evidence="2">
    <location>
        <begin position="765"/>
        <end position="784"/>
    </location>
</feature>
<evidence type="ECO:0000313" key="4">
    <source>
        <dbReference type="Proteomes" id="UP000284112"/>
    </source>
</evidence>
<feature type="transmembrane region" description="Helical" evidence="2">
    <location>
        <begin position="390"/>
        <end position="407"/>
    </location>
</feature>
<evidence type="ECO:0000313" key="3">
    <source>
        <dbReference type="EMBL" id="RHG11374.1"/>
    </source>
</evidence>
<keyword evidence="2" id="KW-0472">Membrane</keyword>
<proteinExistence type="predicted"/>
<dbReference type="InterPro" id="IPR052536">
    <property type="entry name" value="ABC-4_Integral_Memb_Prot"/>
</dbReference>
<reference evidence="3 4" key="1">
    <citation type="submission" date="2018-08" db="EMBL/GenBank/DDBJ databases">
        <title>A genome reference for cultivated species of the human gut microbiota.</title>
        <authorList>
            <person name="Zou Y."/>
            <person name="Xue W."/>
            <person name="Luo G."/>
        </authorList>
    </citation>
    <scope>NUCLEOTIDE SEQUENCE [LARGE SCALE GENOMIC DNA]</scope>
    <source>
        <strain evidence="3 4">AM23-13</strain>
    </source>
</reference>
<feature type="transmembrane region" description="Helical" evidence="2">
    <location>
        <begin position="295"/>
        <end position="326"/>
    </location>
</feature>
<dbReference type="Proteomes" id="UP000284112">
    <property type="component" value="Unassembled WGS sequence"/>
</dbReference>
<feature type="transmembrane region" description="Helical" evidence="2">
    <location>
        <begin position="135"/>
        <end position="153"/>
    </location>
</feature>
<feature type="transmembrane region" description="Helical" evidence="2">
    <location>
        <begin position="859"/>
        <end position="881"/>
    </location>
</feature>
<feature type="transmembrane region" description="Helical" evidence="2">
    <location>
        <begin position="211"/>
        <end position="230"/>
    </location>
</feature>
<gene>
    <name evidence="3" type="ORF">DW641_00600</name>
</gene>
<feature type="transmembrane region" description="Helical" evidence="2">
    <location>
        <begin position="346"/>
        <end position="369"/>
    </location>
</feature>
<evidence type="ECO:0000256" key="2">
    <source>
        <dbReference type="SAM" id="Phobius"/>
    </source>
</evidence>
<feature type="transmembrane region" description="Helical" evidence="2">
    <location>
        <begin position="419"/>
        <end position="436"/>
    </location>
</feature>
<feature type="transmembrane region" description="Helical" evidence="2">
    <location>
        <begin position="820"/>
        <end position="839"/>
    </location>
</feature>
<evidence type="ECO:0000256" key="1">
    <source>
        <dbReference type="SAM" id="Coils"/>
    </source>
</evidence>
<protein>
    <submittedName>
        <fullName evidence="3">ABC transporter permease</fullName>
    </submittedName>
</protein>